<evidence type="ECO:0000256" key="10">
    <source>
        <dbReference type="ARBA" id="ARBA00023288"/>
    </source>
</evidence>
<dbReference type="InParanoid" id="H3D8Y6"/>
<dbReference type="Proteomes" id="UP000007303">
    <property type="component" value="Unassembled WGS sequence"/>
</dbReference>
<evidence type="ECO:0000256" key="13">
    <source>
        <dbReference type="SAM" id="SignalP"/>
    </source>
</evidence>
<feature type="chain" id="PRO_5003582954" evidence="13">
    <location>
        <begin position="21"/>
        <end position="679"/>
    </location>
</feature>
<dbReference type="HOGENOM" id="CLU_024658_2_0_1"/>
<dbReference type="PANTHER" id="PTHR10822">
    <property type="entry name" value="GLYPICAN"/>
    <property type="match status" value="1"/>
</dbReference>
<keyword evidence="5 13" id="KW-0732">Signal</keyword>
<evidence type="ECO:0000256" key="9">
    <source>
        <dbReference type="ARBA" id="ARBA00023207"/>
    </source>
</evidence>
<dbReference type="OMA" id="NRCECEG"/>
<dbReference type="GO" id="GO:0016477">
    <property type="term" value="P:cell migration"/>
    <property type="evidence" value="ECO:0007669"/>
    <property type="project" value="TreeGrafter"/>
</dbReference>
<evidence type="ECO:0000256" key="8">
    <source>
        <dbReference type="ARBA" id="ARBA00023180"/>
    </source>
</evidence>
<keyword evidence="3" id="KW-1003">Cell membrane</keyword>
<comment type="function">
    <text evidence="12">Cell surface proteoglycan.</text>
</comment>
<evidence type="ECO:0000313" key="15">
    <source>
        <dbReference type="Proteomes" id="UP000007303"/>
    </source>
</evidence>
<keyword evidence="4 12" id="KW-0336">GPI-anchor</keyword>
<keyword evidence="7 12" id="KW-0472">Membrane</keyword>
<dbReference type="AlphaFoldDB" id="H3D8Y6"/>
<evidence type="ECO:0000256" key="3">
    <source>
        <dbReference type="ARBA" id="ARBA00022475"/>
    </source>
</evidence>
<sequence length="679" mass="76524">MLRLETFICTFSLLSVAARADFKARNCSEVREACVAKGFSFTHVPLQEIPGKAAPSTVIIPDTQPPCRKISWLVVKKDIMLVIQAETLRGFWAFCLCKSNILAGLARWNGTQSLRALGYSFVFFAGGHLRVCPQGNTCCTQEMEDTFGQHSKQDLENLVDEISHSLRSTFVSRHKSFDVRGADILNTSERFLEYLQVKYLKYLPLNVYLVASWSDIVLTSQKFFLELLENTERSLNEMFVRTYGKPYMQNSEVFENLFAELKRYYTGGNVNLEEMLNDFWSRLLERMFTLLNSQYVITEDYLECISKYTDQLKPFGDVPKKLKSQVTRAFIAARTFVQGLSVGREVAQRVSKVCGHYDKFTPSTYPVSWSRAEAVLTAATQVSSTPACIRALTKMMYCPFCQGMPTVKACKNYCLNVMKGCLANQADLDPEWNLYIDAMLLVAQRLEGPFNIESVMEPIDVKISEAIMNMQDNSAEVSYRVFSSVCGQPKPAGMTRSRGVSDVFHARFKPYSPEARPTTAAGTSLDRLRIVWNAMQHSVIDIKEKLKKSKKFWSNLPDVLCVEERVAAGNTSDDDCWNGHTRGRYFPEVQKDGLTNQLNNPEVGVDITRPDTFIRQQIMALRVMTNKLKNLQWQRYLLSGLNGSGCTDVCPTDADVDGVTAEAPVVEADRGGPADSCEL</sequence>
<evidence type="ECO:0000256" key="4">
    <source>
        <dbReference type="ARBA" id="ARBA00022622"/>
    </source>
</evidence>
<proteinExistence type="inferred from homology"/>
<dbReference type="GeneTree" id="ENSGT01050000244897"/>
<dbReference type="GO" id="GO:0005886">
    <property type="term" value="C:plasma membrane"/>
    <property type="evidence" value="ECO:0007669"/>
    <property type="project" value="UniProtKB-SubCell"/>
</dbReference>
<evidence type="ECO:0000256" key="11">
    <source>
        <dbReference type="RuleBase" id="RU003518"/>
    </source>
</evidence>
<reference evidence="14" key="2">
    <citation type="submission" date="2025-08" db="UniProtKB">
        <authorList>
            <consortium name="Ensembl"/>
        </authorList>
    </citation>
    <scope>IDENTIFICATION</scope>
</reference>
<dbReference type="Pfam" id="PF01153">
    <property type="entry name" value="Glypican"/>
    <property type="match status" value="3"/>
</dbReference>
<feature type="signal peptide" evidence="13">
    <location>
        <begin position="1"/>
        <end position="20"/>
    </location>
</feature>
<organism evidence="14 15">
    <name type="scientific">Tetraodon nigroviridis</name>
    <name type="common">Spotted green pufferfish</name>
    <name type="synonym">Chelonodon nigroviridis</name>
    <dbReference type="NCBI Taxonomy" id="99883"/>
    <lineage>
        <taxon>Eukaryota</taxon>
        <taxon>Metazoa</taxon>
        <taxon>Chordata</taxon>
        <taxon>Craniata</taxon>
        <taxon>Vertebrata</taxon>
        <taxon>Euteleostomi</taxon>
        <taxon>Actinopterygii</taxon>
        <taxon>Neopterygii</taxon>
        <taxon>Teleostei</taxon>
        <taxon>Neoteleostei</taxon>
        <taxon>Acanthomorphata</taxon>
        <taxon>Eupercaria</taxon>
        <taxon>Tetraodontiformes</taxon>
        <taxon>Tetradontoidea</taxon>
        <taxon>Tetraodontidae</taxon>
        <taxon>Tetraodon</taxon>
    </lineage>
</organism>
<keyword evidence="6 12" id="KW-0654">Proteoglycan</keyword>
<dbReference type="GO" id="GO:0098552">
    <property type="term" value="C:side of membrane"/>
    <property type="evidence" value="ECO:0007669"/>
    <property type="project" value="UniProtKB-KW"/>
</dbReference>
<evidence type="ECO:0000256" key="7">
    <source>
        <dbReference type="ARBA" id="ARBA00023136"/>
    </source>
</evidence>
<dbReference type="GO" id="GO:0009986">
    <property type="term" value="C:cell surface"/>
    <property type="evidence" value="ECO:0007669"/>
    <property type="project" value="TreeGrafter"/>
</dbReference>
<dbReference type="GO" id="GO:0009966">
    <property type="term" value="P:regulation of signal transduction"/>
    <property type="evidence" value="ECO:0007669"/>
    <property type="project" value="InterPro"/>
</dbReference>
<comment type="subcellular location">
    <subcellularLocation>
        <location evidence="1 12">Cell membrane</location>
        <topology evidence="1 12">Lipid-anchor</topology>
        <topology evidence="1 12">GPI-anchor</topology>
    </subcellularLocation>
</comment>
<name>H3D8Y6_TETNG</name>
<evidence type="ECO:0000313" key="14">
    <source>
        <dbReference type="Ensembl" id="ENSTNIP00000016977.1"/>
    </source>
</evidence>
<dbReference type="InterPro" id="IPR001863">
    <property type="entry name" value="Glypican"/>
</dbReference>
<dbReference type="GO" id="GO:0005576">
    <property type="term" value="C:extracellular region"/>
    <property type="evidence" value="ECO:0007669"/>
    <property type="project" value="TreeGrafter"/>
</dbReference>
<dbReference type="GO" id="GO:0045202">
    <property type="term" value="C:synapse"/>
    <property type="evidence" value="ECO:0007669"/>
    <property type="project" value="TreeGrafter"/>
</dbReference>
<evidence type="ECO:0000256" key="2">
    <source>
        <dbReference type="ARBA" id="ARBA00010260"/>
    </source>
</evidence>
<dbReference type="STRING" id="99883.ENSTNIP00000016977"/>
<dbReference type="GO" id="GO:1905475">
    <property type="term" value="P:regulation of protein localization to membrane"/>
    <property type="evidence" value="ECO:0007669"/>
    <property type="project" value="TreeGrafter"/>
</dbReference>
<dbReference type="Ensembl" id="ENSTNIT00000017191.1">
    <property type="protein sequence ID" value="ENSTNIP00000016977.1"/>
    <property type="gene ID" value="ENSTNIG00000013970.1"/>
</dbReference>
<comment type="similarity">
    <text evidence="2 11">Belongs to the glypican family.</text>
</comment>
<reference evidence="14" key="3">
    <citation type="submission" date="2025-09" db="UniProtKB">
        <authorList>
            <consortium name="Ensembl"/>
        </authorList>
    </citation>
    <scope>IDENTIFICATION</scope>
</reference>
<evidence type="ECO:0000256" key="5">
    <source>
        <dbReference type="ARBA" id="ARBA00022729"/>
    </source>
</evidence>
<protein>
    <submittedName>
        <fullName evidence="14">Glypican 6b</fullName>
    </submittedName>
</protein>
<evidence type="ECO:0000256" key="6">
    <source>
        <dbReference type="ARBA" id="ARBA00022974"/>
    </source>
</evidence>
<keyword evidence="9 12" id="KW-0357">Heparan sulfate</keyword>
<keyword evidence="10 12" id="KW-0449">Lipoprotein</keyword>
<dbReference type="PANTHER" id="PTHR10822:SF31">
    <property type="entry name" value="GLYPICAN-6"/>
    <property type="match status" value="1"/>
</dbReference>
<evidence type="ECO:0000256" key="12">
    <source>
        <dbReference type="RuleBase" id="RU003519"/>
    </source>
</evidence>
<reference evidence="15" key="1">
    <citation type="journal article" date="2004" name="Nature">
        <title>Genome duplication in the teleost fish Tetraodon nigroviridis reveals the early vertebrate proto-karyotype.</title>
        <authorList>
            <person name="Jaillon O."/>
            <person name="Aury J.-M."/>
            <person name="Brunet F."/>
            <person name="Petit J.-L."/>
            <person name="Stange-Thomann N."/>
            <person name="Mauceli E."/>
            <person name="Bouneau L."/>
            <person name="Fischer C."/>
            <person name="Ozouf-Costaz C."/>
            <person name="Bernot A."/>
            <person name="Nicaud S."/>
            <person name="Jaffe D."/>
            <person name="Fisher S."/>
            <person name="Lutfalla G."/>
            <person name="Dossat C."/>
            <person name="Segurens B."/>
            <person name="Dasilva C."/>
            <person name="Salanoubat M."/>
            <person name="Levy M."/>
            <person name="Boudet N."/>
            <person name="Castellano S."/>
            <person name="Anthouard V."/>
            <person name="Jubin C."/>
            <person name="Castelli V."/>
            <person name="Katinka M."/>
            <person name="Vacherie B."/>
            <person name="Biemont C."/>
            <person name="Skalli Z."/>
            <person name="Cattolico L."/>
            <person name="Poulain J."/>
            <person name="De Berardinis V."/>
            <person name="Cruaud C."/>
            <person name="Duprat S."/>
            <person name="Brottier P."/>
            <person name="Coutanceau J.-P."/>
            <person name="Gouzy J."/>
            <person name="Parra G."/>
            <person name="Lardier G."/>
            <person name="Chapple C."/>
            <person name="McKernan K.J."/>
            <person name="McEwan P."/>
            <person name="Bosak S."/>
            <person name="Kellis M."/>
            <person name="Volff J.-N."/>
            <person name="Guigo R."/>
            <person name="Zody M.C."/>
            <person name="Mesirov J."/>
            <person name="Lindblad-Toh K."/>
            <person name="Birren B."/>
            <person name="Nusbaum C."/>
            <person name="Kahn D."/>
            <person name="Robinson-Rechavi M."/>
            <person name="Laudet V."/>
            <person name="Schachter V."/>
            <person name="Quetier F."/>
            <person name="Saurin W."/>
            <person name="Scarpelli C."/>
            <person name="Wincker P."/>
            <person name="Lander E.S."/>
            <person name="Weissenbach J."/>
            <person name="Roest Crollius H."/>
        </authorList>
    </citation>
    <scope>NUCLEOTIDE SEQUENCE [LARGE SCALE GENOMIC DNA]</scope>
</reference>
<keyword evidence="8" id="KW-0325">Glycoprotein</keyword>
<keyword evidence="15" id="KW-1185">Reference proteome</keyword>
<accession>H3D8Y6</accession>
<evidence type="ECO:0000256" key="1">
    <source>
        <dbReference type="ARBA" id="ARBA00004609"/>
    </source>
</evidence>